<dbReference type="InterPro" id="IPR000620">
    <property type="entry name" value="EamA_dom"/>
</dbReference>
<reference evidence="7" key="1">
    <citation type="submission" date="2020-05" db="EMBL/GenBank/DDBJ databases">
        <authorList>
            <person name="Chiriac C."/>
            <person name="Salcher M."/>
            <person name="Ghai R."/>
            <person name="Kavagutti S V."/>
        </authorList>
    </citation>
    <scope>NUCLEOTIDE SEQUENCE</scope>
</reference>
<dbReference type="EMBL" id="CAESAD010000007">
    <property type="protein sequence ID" value="CAB4341302.1"/>
    <property type="molecule type" value="Genomic_DNA"/>
</dbReference>
<dbReference type="EMBL" id="CAFAAO010000001">
    <property type="protein sequence ID" value="CAB4792629.1"/>
    <property type="molecule type" value="Genomic_DNA"/>
</dbReference>
<dbReference type="AlphaFoldDB" id="A0A6J7BPQ9"/>
<evidence type="ECO:0000313" key="6">
    <source>
        <dbReference type="EMBL" id="CAB4792629.1"/>
    </source>
</evidence>
<feature type="transmembrane region" description="Helical" evidence="1">
    <location>
        <begin position="6"/>
        <end position="24"/>
    </location>
</feature>
<dbReference type="InterPro" id="IPR037185">
    <property type="entry name" value="EmrE-like"/>
</dbReference>
<dbReference type="EMBL" id="CAEZZD010000134">
    <property type="protein sequence ID" value="CAB4754290.1"/>
    <property type="molecule type" value="Genomic_DNA"/>
</dbReference>
<feature type="transmembrane region" description="Helical" evidence="1">
    <location>
        <begin position="86"/>
        <end position="105"/>
    </location>
</feature>
<dbReference type="EMBL" id="CAEZYC010000034">
    <property type="protein sequence ID" value="CAB4708301.1"/>
    <property type="molecule type" value="Genomic_DNA"/>
</dbReference>
<evidence type="ECO:0000256" key="1">
    <source>
        <dbReference type="SAM" id="Phobius"/>
    </source>
</evidence>
<evidence type="ECO:0000313" key="4">
    <source>
        <dbReference type="EMBL" id="CAB4708301.1"/>
    </source>
</evidence>
<name>A0A6J7BPQ9_9ZZZZ</name>
<feature type="transmembrane region" description="Helical" evidence="1">
    <location>
        <begin position="150"/>
        <end position="167"/>
    </location>
</feature>
<dbReference type="EMBL" id="CAFBPK010000027">
    <property type="protein sequence ID" value="CAB5027632.1"/>
    <property type="molecule type" value="Genomic_DNA"/>
</dbReference>
<evidence type="ECO:0000313" key="7">
    <source>
        <dbReference type="EMBL" id="CAB4846138.1"/>
    </source>
</evidence>
<evidence type="ECO:0000313" key="3">
    <source>
        <dbReference type="EMBL" id="CAB4341302.1"/>
    </source>
</evidence>
<dbReference type="Pfam" id="PF00892">
    <property type="entry name" value="EamA"/>
    <property type="match status" value="1"/>
</dbReference>
<dbReference type="SUPFAM" id="SSF103481">
    <property type="entry name" value="Multidrug resistance efflux transporter EmrE"/>
    <property type="match status" value="2"/>
</dbReference>
<accession>A0A6J7BPQ9</accession>
<organism evidence="7">
    <name type="scientific">freshwater metagenome</name>
    <dbReference type="NCBI Taxonomy" id="449393"/>
    <lineage>
        <taxon>unclassified sequences</taxon>
        <taxon>metagenomes</taxon>
        <taxon>ecological metagenomes</taxon>
    </lineage>
</organism>
<keyword evidence="1" id="KW-0472">Membrane</keyword>
<dbReference type="EMBL" id="CAFBQG010000190">
    <property type="protein sequence ID" value="CAB5054713.1"/>
    <property type="molecule type" value="Genomic_DNA"/>
</dbReference>
<protein>
    <submittedName>
        <fullName evidence="7">Unannotated protein</fullName>
    </submittedName>
</protein>
<sequence length="279" mass="29105">MTAIILSLLSAALYGVGDFWGALASRRSHIMQVLPAILISGTLSVYVLIPFLGADFTPDAIKYGIASGFFGAAGFFVFYRALAIGPMGIASAIIAIISTTIMYVVDVLKGTHVSTLGIVGAVLAMLSIVLVSKSTEDATHPVTAKMVRMAVLSGVVVSGFFMLLAYAPSDVGVATFASTRTTQLILILSAAFLVRKKIVRGAKPDIRMSIGAGVADALAAVAFIYANHTGSLAFVAVISNLYPAVTLIVAHFVIHERVERHQYVGMAGAVTAVALLTLA</sequence>
<keyword evidence="1" id="KW-0812">Transmembrane</keyword>
<feature type="transmembrane region" description="Helical" evidence="1">
    <location>
        <begin position="206"/>
        <end position="226"/>
    </location>
</feature>
<feature type="transmembrane region" description="Helical" evidence="1">
    <location>
        <begin position="173"/>
        <end position="194"/>
    </location>
</feature>
<evidence type="ECO:0000313" key="5">
    <source>
        <dbReference type="EMBL" id="CAB4754290.1"/>
    </source>
</evidence>
<feature type="domain" description="EamA" evidence="2">
    <location>
        <begin position="148"/>
        <end position="277"/>
    </location>
</feature>
<dbReference type="GO" id="GO:0016020">
    <property type="term" value="C:membrane"/>
    <property type="evidence" value="ECO:0007669"/>
    <property type="project" value="InterPro"/>
</dbReference>
<evidence type="ECO:0000313" key="9">
    <source>
        <dbReference type="EMBL" id="CAB5054713.1"/>
    </source>
</evidence>
<feature type="transmembrane region" description="Helical" evidence="1">
    <location>
        <begin position="60"/>
        <end position="79"/>
    </location>
</feature>
<gene>
    <name evidence="4" type="ORF">UFOPK2648_00734</name>
    <name evidence="5" type="ORF">UFOPK2824_00859</name>
    <name evidence="6" type="ORF">UFOPK3037_00043</name>
    <name evidence="7" type="ORF">UFOPK3278_00224</name>
    <name evidence="3" type="ORF">UFOPK3925_01011</name>
    <name evidence="8" type="ORF">UFOPK4097_01355</name>
    <name evidence="9" type="ORF">UFOPK4301_01244</name>
</gene>
<feature type="transmembrane region" description="Helical" evidence="1">
    <location>
        <begin position="232"/>
        <end position="254"/>
    </location>
</feature>
<dbReference type="EMBL" id="CAFBIX010000003">
    <property type="protein sequence ID" value="CAB4846138.1"/>
    <property type="molecule type" value="Genomic_DNA"/>
</dbReference>
<feature type="transmembrane region" description="Helical" evidence="1">
    <location>
        <begin position="36"/>
        <end position="54"/>
    </location>
</feature>
<proteinExistence type="predicted"/>
<keyword evidence="1" id="KW-1133">Transmembrane helix</keyword>
<evidence type="ECO:0000259" key="2">
    <source>
        <dbReference type="Pfam" id="PF00892"/>
    </source>
</evidence>
<feature type="transmembrane region" description="Helical" evidence="1">
    <location>
        <begin position="111"/>
        <end position="130"/>
    </location>
</feature>
<evidence type="ECO:0000313" key="8">
    <source>
        <dbReference type="EMBL" id="CAB5027632.1"/>
    </source>
</evidence>